<keyword evidence="2" id="KW-0597">Phosphoprotein</keyword>
<keyword evidence="4" id="KW-0045">Antibiotic biosynthesis</keyword>
<dbReference type="SMART" id="SM00823">
    <property type="entry name" value="PKS_PP"/>
    <property type="match status" value="1"/>
</dbReference>
<evidence type="ECO:0000313" key="11">
    <source>
        <dbReference type="Proteomes" id="UP001183615"/>
    </source>
</evidence>
<proteinExistence type="predicted"/>
<dbReference type="InterPro" id="IPR001227">
    <property type="entry name" value="Ac_transferase_dom_sf"/>
</dbReference>
<sequence>MTGTSGSSAARPRTSAQDSTAIAVVGLACRLPQARDPQELWRLLRRGGSAITEAPADRPGLGPGGYLAAPDRFDAAFFGVSPREAAMLDPQQRLMLELGWEALEDAGLTPAALAADGGETGVFVGATADDYAALLHRRGTDAITHHTVTGLQRGMVANRLSHTLGLSGPSMTIDTGQSSSLVAVHQACQSLRAGESAVALAGGVHLNLAEESALGVRAFGALSPDGLCHTFDERANGYVRGEGAGLVVLKPLAAALADGDTVYGVVHGSAVNNDGGGAGLTVPRQRAQEDCIALAHRRAGVDPADVAFVELHGTGTRAGDPVEAAALGAVLGSARQEGTFLPVGSVKTNIGHLEGAAGIAGLLKALLALRHRELPPSLNFEHPNPDIPLDDLGLRVQTALAPLVPLAPLGAGRPPVAGVSSFGMGGTNCHVVVGAWDTEAEAEAEAEDTGEERPRALPWLLSAATPTALRAQADRLARHLDAHPAQPVADIAHTLATARTHLPHRAVFVAADREQAAAAVAALAEHRPAPDLVTDTADGAGPGGLGLLFTGQGSQRPRMGLALRETSPAFRAAYDAACAEVDRHLDEPVQRVIAERPDLLQRTAYAQPALFALQAGLFHLVTTWGLRPDALVGHSVGEIGAAHAAGVLSLADAAVLVTARGRLMQARRDDGGMVAVQASEDEIRATLAGHEERVTLAAVNGPEAVVISGDAGAVADIAAQWRERGRRVKQLTTSHAFHSHHLDGMLDEFAEIVAGLGLHAPRLPVMSNVTGRAADPQEIRTPAYWVAQARRPVRFADGLRHAHGAGARTFLELGPGAVLSAMGRGCLPDDPAALFVPLLRADQPEPRTAATAAARLHARGHRVDWSAFPFAEGRAARRVALPTYAFQRERYWLDEPAPGAPAAARPERDPEPRPEAAPAEPAVSAVPPRDRLTLVRQEAAAVLGHASADSVPEGTTFRDLGFDSFMAVELRDRLRDAAAHPLPSTVLFDYPTPAALADYLAHGPRQERPAPSITGGDGGGADEPVAIVGMACRYPGGVESPEDLWRLVAGGGDAVGDFPGDRGWDLAGLFDADPERVGTSYTRRGGFLSEAGDFDAELFGISPREALAMDPQQRLLLEASWEVFERAGLDPLGMRGSGVGVFVGATAQDYGPRLHESTDDIGGHRLTGITPSVASGRIAYSFGLEGPALTVDTACSSSLVALHLAAQSLRNGECSMALAGGVTVMSTPGMFVEFSRQRGLSPDGRCKAFGAGADGTGWAEGVGVLLLERLSDARRNGHRVLAVVRGSAVNQDGASNGLT</sequence>
<dbReference type="SUPFAM" id="SSF53901">
    <property type="entry name" value="Thiolase-like"/>
    <property type="match status" value="2"/>
</dbReference>
<dbReference type="Pfam" id="PF00550">
    <property type="entry name" value="PP-binding"/>
    <property type="match status" value="1"/>
</dbReference>
<evidence type="ECO:0000256" key="6">
    <source>
        <dbReference type="ARBA" id="ARBA00023315"/>
    </source>
</evidence>
<feature type="domain" description="Carrier" evidence="8">
    <location>
        <begin position="929"/>
        <end position="1004"/>
    </location>
</feature>
<dbReference type="EMBL" id="JAVREV010000015">
    <property type="protein sequence ID" value="MDT0445845.1"/>
    <property type="molecule type" value="Genomic_DNA"/>
</dbReference>
<evidence type="ECO:0000256" key="2">
    <source>
        <dbReference type="ARBA" id="ARBA00022553"/>
    </source>
</evidence>
<keyword evidence="11" id="KW-1185">Reference proteome</keyword>
<dbReference type="PROSITE" id="PS00606">
    <property type="entry name" value="KS3_1"/>
    <property type="match status" value="1"/>
</dbReference>
<dbReference type="InterPro" id="IPR020841">
    <property type="entry name" value="PKS_Beta-ketoAc_synthase_dom"/>
</dbReference>
<evidence type="ECO:0000256" key="4">
    <source>
        <dbReference type="ARBA" id="ARBA00023194"/>
    </source>
</evidence>
<evidence type="ECO:0000256" key="1">
    <source>
        <dbReference type="ARBA" id="ARBA00022450"/>
    </source>
</evidence>
<dbReference type="SUPFAM" id="SSF52151">
    <property type="entry name" value="FabD/lysophospholipase-like"/>
    <property type="match status" value="1"/>
</dbReference>
<dbReference type="InterPro" id="IPR014030">
    <property type="entry name" value="Ketoacyl_synth_N"/>
</dbReference>
<dbReference type="InterPro" id="IPR016035">
    <property type="entry name" value="Acyl_Trfase/lysoPLipase"/>
</dbReference>
<dbReference type="InterPro" id="IPR020806">
    <property type="entry name" value="PKS_PP-bd"/>
</dbReference>
<dbReference type="SUPFAM" id="SSF47336">
    <property type="entry name" value="ACP-like"/>
    <property type="match status" value="1"/>
</dbReference>
<protein>
    <submittedName>
        <fullName evidence="10">Beta-ketoacyl synthase N-terminal-like domain-containing protein</fullName>
    </submittedName>
</protein>
<feature type="non-terminal residue" evidence="10">
    <location>
        <position position="1299"/>
    </location>
</feature>
<dbReference type="InterPro" id="IPR018201">
    <property type="entry name" value="Ketoacyl_synth_AS"/>
</dbReference>
<dbReference type="SUPFAM" id="SSF55048">
    <property type="entry name" value="Probable ACP-binding domain of malonyl-CoA ACP transacylase"/>
    <property type="match status" value="1"/>
</dbReference>
<dbReference type="Gene3D" id="3.40.366.10">
    <property type="entry name" value="Malonyl-Coenzyme A Acyl Carrier Protein, domain 2"/>
    <property type="match status" value="1"/>
</dbReference>
<dbReference type="PANTHER" id="PTHR43775:SF51">
    <property type="entry name" value="INACTIVE PHENOLPHTHIOCEROL SYNTHESIS POLYKETIDE SYNTHASE TYPE I PKS1-RELATED"/>
    <property type="match status" value="1"/>
</dbReference>
<organism evidence="10 11">
    <name type="scientific">Streptomyces johnsoniae</name>
    <dbReference type="NCBI Taxonomy" id="3075532"/>
    <lineage>
        <taxon>Bacteria</taxon>
        <taxon>Bacillati</taxon>
        <taxon>Actinomycetota</taxon>
        <taxon>Actinomycetes</taxon>
        <taxon>Kitasatosporales</taxon>
        <taxon>Streptomycetaceae</taxon>
        <taxon>Streptomyces</taxon>
    </lineage>
</organism>
<evidence type="ECO:0000313" key="10">
    <source>
        <dbReference type="EMBL" id="MDT0445845.1"/>
    </source>
</evidence>
<dbReference type="PROSITE" id="PS50075">
    <property type="entry name" value="CARRIER"/>
    <property type="match status" value="1"/>
</dbReference>
<dbReference type="SMART" id="SM00825">
    <property type="entry name" value="PKS_KS"/>
    <property type="match status" value="2"/>
</dbReference>
<dbReference type="Pfam" id="PF02801">
    <property type="entry name" value="Ketoacyl-synt_C"/>
    <property type="match status" value="1"/>
</dbReference>
<evidence type="ECO:0000256" key="7">
    <source>
        <dbReference type="SAM" id="MobiDB-lite"/>
    </source>
</evidence>
<reference evidence="11" key="1">
    <citation type="submission" date="2023-07" db="EMBL/GenBank/DDBJ databases">
        <title>30 novel species of actinomycetes from the DSMZ collection.</title>
        <authorList>
            <person name="Nouioui I."/>
        </authorList>
    </citation>
    <scope>NUCLEOTIDE SEQUENCE [LARGE SCALE GENOMIC DNA]</scope>
    <source>
        <strain evidence="11">DSM 41886</strain>
    </source>
</reference>
<evidence type="ECO:0000259" key="9">
    <source>
        <dbReference type="PROSITE" id="PS52004"/>
    </source>
</evidence>
<dbReference type="Gene3D" id="3.40.47.10">
    <property type="match status" value="2"/>
</dbReference>
<feature type="domain" description="Ketosynthase family 3 (KS3)" evidence="9">
    <location>
        <begin position="19"/>
        <end position="435"/>
    </location>
</feature>
<dbReference type="InterPro" id="IPR016039">
    <property type="entry name" value="Thiolase-like"/>
</dbReference>
<dbReference type="Gene3D" id="1.10.1200.10">
    <property type="entry name" value="ACP-like"/>
    <property type="match status" value="1"/>
</dbReference>
<dbReference type="InterPro" id="IPR014031">
    <property type="entry name" value="Ketoacyl_synth_C"/>
</dbReference>
<dbReference type="Proteomes" id="UP001183615">
    <property type="component" value="Unassembled WGS sequence"/>
</dbReference>
<evidence type="ECO:0000259" key="8">
    <source>
        <dbReference type="PROSITE" id="PS50075"/>
    </source>
</evidence>
<dbReference type="SMART" id="SM01294">
    <property type="entry name" value="PKS_PP_betabranch"/>
    <property type="match status" value="1"/>
</dbReference>
<feature type="compositionally biased region" description="Low complexity" evidence="7">
    <location>
        <begin position="916"/>
        <end position="927"/>
    </location>
</feature>
<evidence type="ECO:0000256" key="5">
    <source>
        <dbReference type="ARBA" id="ARBA00023268"/>
    </source>
</evidence>
<dbReference type="InterPro" id="IPR036736">
    <property type="entry name" value="ACP-like_sf"/>
</dbReference>
<feature type="region of interest" description="Disordered" evidence="7">
    <location>
        <begin position="896"/>
        <end position="929"/>
    </location>
</feature>
<dbReference type="InterPro" id="IPR009081">
    <property type="entry name" value="PP-bd_ACP"/>
</dbReference>
<dbReference type="Pfam" id="PF00698">
    <property type="entry name" value="Acyl_transf_1"/>
    <property type="match status" value="1"/>
</dbReference>
<feature type="domain" description="Ketosynthase family 3 (KS3)" evidence="9">
    <location>
        <begin position="1022"/>
        <end position="1299"/>
    </location>
</feature>
<dbReference type="PROSITE" id="PS52004">
    <property type="entry name" value="KS3_2"/>
    <property type="match status" value="2"/>
</dbReference>
<comment type="caution">
    <text evidence="10">The sequence shown here is derived from an EMBL/GenBank/DDBJ whole genome shotgun (WGS) entry which is preliminary data.</text>
</comment>
<dbReference type="InterPro" id="IPR014043">
    <property type="entry name" value="Acyl_transferase_dom"/>
</dbReference>
<dbReference type="Pfam" id="PF00109">
    <property type="entry name" value="ketoacyl-synt"/>
    <property type="match status" value="2"/>
</dbReference>
<dbReference type="InterPro" id="IPR016036">
    <property type="entry name" value="Malonyl_transacylase_ACP-bd"/>
</dbReference>
<keyword evidence="1" id="KW-0596">Phosphopantetheine</keyword>
<dbReference type="SMART" id="SM00827">
    <property type="entry name" value="PKS_AT"/>
    <property type="match status" value="1"/>
</dbReference>
<dbReference type="InterPro" id="IPR050091">
    <property type="entry name" value="PKS_NRPS_Biosynth_Enz"/>
</dbReference>
<dbReference type="Gene3D" id="3.30.70.3290">
    <property type="match status" value="1"/>
</dbReference>
<evidence type="ECO:0000256" key="3">
    <source>
        <dbReference type="ARBA" id="ARBA00022679"/>
    </source>
</evidence>
<gene>
    <name evidence="10" type="ORF">RM779_25075</name>
</gene>
<keyword evidence="5" id="KW-0511">Multifunctional enzyme</keyword>
<dbReference type="PANTHER" id="PTHR43775">
    <property type="entry name" value="FATTY ACID SYNTHASE"/>
    <property type="match status" value="1"/>
</dbReference>
<name>A0ABU2SDR5_9ACTN</name>
<feature type="compositionally biased region" description="Basic and acidic residues" evidence="7">
    <location>
        <begin position="905"/>
        <end position="914"/>
    </location>
</feature>
<keyword evidence="3" id="KW-0808">Transferase</keyword>
<dbReference type="CDD" id="cd00833">
    <property type="entry name" value="PKS"/>
    <property type="match status" value="2"/>
</dbReference>
<dbReference type="Pfam" id="PF22621">
    <property type="entry name" value="CurL-like_PKS_C"/>
    <property type="match status" value="1"/>
</dbReference>
<accession>A0ABU2SDR5</accession>
<keyword evidence="6" id="KW-0012">Acyltransferase</keyword>